<name>A0A154W8N9_9PROT</name>
<gene>
    <name evidence="1" type="ORF">AUP43_01190</name>
</gene>
<dbReference type="EMBL" id="LPXN01000094">
    <property type="protein sequence ID" value="KZD09823.1"/>
    <property type="molecule type" value="Genomic_DNA"/>
</dbReference>
<dbReference type="Proteomes" id="UP000076400">
    <property type="component" value="Unassembled WGS sequence"/>
</dbReference>
<dbReference type="AlphaFoldDB" id="A0A154W8N9"/>
<reference evidence="1 2" key="1">
    <citation type="submission" date="2015-12" db="EMBL/GenBank/DDBJ databases">
        <title>Genome sequence of Oceanibaculum pacificum MCCC 1A02656.</title>
        <authorList>
            <person name="Lu L."/>
            <person name="Lai Q."/>
            <person name="Shao Z."/>
            <person name="Qian P."/>
        </authorList>
    </citation>
    <scope>NUCLEOTIDE SEQUENCE [LARGE SCALE GENOMIC DNA]</scope>
    <source>
        <strain evidence="1 2">MCCC 1A02656</strain>
    </source>
</reference>
<dbReference type="RefSeq" id="WP_067554242.1">
    <property type="nucleotide sequence ID" value="NZ_LPXN01000094.1"/>
</dbReference>
<dbReference type="OrthoDB" id="4762733at2"/>
<organism evidence="1 2">
    <name type="scientific">Oceanibaculum pacificum</name>
    <dbReference type="NCBI Taxonomy" id="580166"/>
    <lineage>
        <taxon>Bacteria</taxon>
        <taxon>Pseudomonadati</taxon>
        <taxon>Pseudomonadota</taxon>
        <taxon>Alphaproteobacteria</taxon>
        <taxon>Rhodospirillales</taxon>
        <taxon>Oceanibaculaceae</taxon>
        <taxon>Oceanibaculum</taxon>
    </lineage>
</organism>
<dbReference type="STRING" id="580166.AUP43_01190"/>
<protein>
    <submittedName>
        <fullName evidence="1">Uncharacterized protein</fullName>
    </submittedName>
</protein>
<keyword evidence="2" id="KW-1185">Reference proteome</keyword>
<evidence type="ECO:0000313" key="2">
    <source>
        <dbReference type="Proteomes" id="UP000076400"/>
    </source>
</evidence>
<comment type="caution">
    <text evidence="1">The sequence shown here is derived from an EMBL/GenBank/DDBJ whole genome shotgun (WGS) entry which is preliminary data.</text>
</comment>
<sequence length="167" mass="19054">MKLDDYLAVIAQSAPKDWSVSKVPTFMFRLVPIRGADNRTLDFELQEHNALMTFKRDIRFSMAFGLVQNPNFNDDWATNFPNRRAQTAILDFMFAGALVFRDTLVAVDGWKCLLPTPAPELLEAPFPIPERQYLIAKLVHMLAGPNTNFEAYFQRAGMRATKMPWPG</sequence>
<accession>A0A154W8N9</accession>
<evidence type="ECO:0000313" key="1">
    <source>
        <dbReference type="EMBL" id="KZD09823.1"/>
    </source>
</evidence>
<proteinExistence type="predicted"/>